<dbReference type="AlphaFoldDB" id="A0A1Y2IIF6"/>
<feature type="transmembrane region" description="Helical" evidence="4">
    <location>
        <begin position="206"/>
        <end position="228"/>
    </location>
</feature>
<evidence type="ECO:0000313" key="7">
    <source>
        <dbReference type="Proteomes" id="UP000193067"/>
    </source>
</evidence>
<dbReference type="SUPFAM" id="SSF103473">
    <property type="entry name" value="MFS general substrate transporter"/>
    <property type="match status" value="1"/>
</dbReference>
<keyword evidence="4" id="KW-0472">Membrane</keyword>
<evidence type="ECO:0000256" key="4">
    <source>
        <dbReference type="SAM" id="Phobius"/>
    </source>
</evidence>
<accession>A0A1Y2IIF6</accession>
<feature type="transmembrane region" description="Helical" evidence="4">
    <location>
        <begin position="350"/>
        <end position="369"/>
    </location>
</feature>
<feature type="transmembrane region" description="Helical" evidence="4">
    <location>
        <begin position="150"/>
        <end position="169"/>
    </location>
</feature>
<evidence type="ECO:0000256" key="1">
    <source>
        <dbReference type="ARBA" id="ARBA00004141"/>
    </source>
</evidence>
<feature type="transmembrane region" description="Helical" evidence="4">
    <location>
        <begin position="52"/>
        <end position="72"/>
    </location>
</feature>
<protein>
    <submittedName>
        <fullName evidence="6">MFS general substrate transporter</fullName>
    </submittedName>
</protein>
<dbReference type="OrthoDB" id="2213137at2759"/>
<organism evidence="6 7">
    <name type="scientific">Trametes coccinea (strain BRFM310)</name>
    <name type="common">Pycnoporus coccineus</name>
    <dbReference type="NCBI Taxonomy" id="1353009"/>
    <lineage>
        <taxon>Eukaryota</taxon>
        <taxon>Fungi</taxon>
        <taxon>Dikarya</taxon>
        <taxon>Basidiomycota</taxon>
        <taxon>Agaricomycotina</taxon>
        <taxon>Agaricomycetes</taxon>
        <taxon>Polyporales</taxon>
        <taxon>Polyporaceae</taxon>
        <taxon>Trametes</taxon>
    </lineage>
</organism>
<feature type="transmembrane region" description="Helical" evidence="4">
    <location>
        <begin position="438"/>
        <end position="460"/>
    </location>
</feature>
<dbReference type="EMBL" id="KZ084122">
    <property type="protein sequence ID" value="OSD00031.1"/>
    <property type="molecule type" value="Genomic_DNA"/>
</dbReference>
<dbReference type="PANTHER" id="PTHR11360:SF284">
    <property type="entry name" value="EG:103B4.3 PROTEIN-RELATED"/>
    <property type="match status" value="1"/>
</dbReference>
<dbReference type="InterPro" id="IPR020846">
    <property type="entry name" value="MFS_dom"/>
</dbReference>
<feature type="transmembrane region" description="Helical" evidence="4">
    <location>
        <begin position="240"/>
        <end position="258"/>
    </location>
</feature>
<dbReference type="GO" id="GO:0022857">
    <property type="term" value="F:transmembrane transporter activity"/>
    <property type="evidence" value="ECO:0007669"/>
    <property type="project" value="InterPro"/>
</dbReference>
<keyword evidence="4" id="KW-1133">Transmembrane helix</keyword>
<feature type="transmembrane region" description="Helical" evidence="4">
    <location>
        <begin position="175"/>
        <end position="194"/>
    </location>
</feature>
<dbReference type="InterPro" id="IPR050327">
    <property type="entry name" value="Proton-linked_MCT"/>
</dbReference>
<dbReference type="Pfam" id="PF07690">
    <property type="entry name" value="MFS_1"/>
    <property type="match status" value="1"/>
</dbReference>
<dbReference type="InterPro" id="IPR036259">
    <property type="entry name" value="MFS_trans_sf"/>
</dbReference>
<dbReference type="PANTHER" id="PTHR11360">
    <property type="entry name" value="MONOCARBOXYLATE TRANSPORTER"/>
    <property type="match status" value="1"/>
</dbReference>
<dbReference type="GO" id="GO:0016020">
    <property type="term" value="C:membrane"/>
    <property type="evidence" value="ECO:0007669"/>
    <property type="project" value="UniProtKB-SubCell"/>
</dbReference>
<evidence type="ECO:0000256" key="2">
    <source>
        <dbReference type="ARBA" id="ARBA00006727"/>
    </source>
</evidence>
<feature type="domain" description="Major facilitator superfamily (MFS) profile" evidence="5">
    <location>
        <begin position="76"/>
        <end position="465"/>
    </location>
</feature>
<dbReference type="Proteomes" id="UP000193067">
    <property type="component" value="Unassembled WGS sequence"/>
</dbReference>
<feature type="transmembrane region" description="Helical" evidence="4">
    <location>
        <begin position="375"/>
        <end position="397"/>
    </location>
</feature>
<evidence type="ECO:0000313" key="6">
    <source>
        <dbReference type="EMBL" id="OSD00031.1"/>
    </source>
</evidence>
<keyword evidence="4" id="KW-0812">Transmembrane</keyword>
<feature type="transmembrane region" description="Helical" evidence="4">
    <location>
        <begin position="318"/>
        <end position="338"/>
    </location>
</feature>
<name>A0A1Y2IIF6_TRAC3</name>
<comment type="subcellular location">
    <subcellularLocation>
        <location evidence="1">Membrane</location>
        <topology evidence="1">Multi-pass membrane protein</topology>
    </subcellularLocation>
</comment>
<feature type="transmembrane region" description="Helical" evidence="4">
    <location>
        <begin position="278"/>
        <end position="298"/>
    </location>
</feature>
<proteinExistence type="inferred from homology"/>
<keyword evidence="7" id="KW-1185">Reference proteome</keyword>
<dbReference type="InterPro" id="IPR011701">
    <property type="entry name" value="MFS"/>
</dbReference>
<gene>
    <name evidence="6" type="ORF">PYCCODRAFT_1414926</name>
</gene>
<feature type="region of interest" description="Disordered" evidence="3">
    <location>
        <begin position="1"/>
        <end position="23"/>
    </location>
</feature>
<comment type="similarity">
    <text evidence="2">Belongs to the major facilitator superfamily. Monocarboxylate porter (TC 2.A.1.13) family.</text>
</comment>
<evidence type="ECO:0000259" key="5">
    <source>
        <dbReference type="PROSITE" id="PS50850"/>
    </source>
</evidence>
<dbReference type="Gene3D" id="1.20.1250.20">
    <property type="entry name" value="MFS general substrate transporter like domains"/>
    <property type="match status" value="2"/>
</dbReference>
<feature type="transmembrane region" description="Helical" evidence="4">
    <location>
        <begin position="409"/>
        <end position="432"/>
    </location>
</feature>
<evidence type="ECO:0000256" key="3">
    <source>
        <dbReference type="SAM" id="MobiDB-lite"/>
    </source>
</evidence>
<reference evidence="6 7" key="1">
    <citation type="journal article" date="2015" name="Biotechnol. Biofuels">
        <title>Enhanced degradation of softwood versus hardwood by the white-rot fungus Pycnoporus coccineus.</title>
        <authorList>
            <person name="Couturier M."/>
            <person name="Navarro D."/>
            <person name="Chevret D."/>
            <person name="Henrissat B."/>
            <person name="Piumi F."/>
            <person name="Ruiz-Duenas F.J."/>
            <person name="Martinez A.T."/>
            <person name="Grigoriev I.V."/>
            <person name="Riley R."/>
            <person name="Lipzen A."/>
            <person name="Berrin J.G."/>
            <person name="Master E.R."/>
            <person name="Rosso M.N."/>
        </authorList>
    </citation>
    <scope>NUCLEOTIDE SEQUENCE [LARGE SCALE GENOMIC DNA]</scope>
    <source>
        <strain evidence="6 7">BRFM310</strain>
    </source>
</reference>
<dbReference type="PROSITE" id="PS50850">
    <property type="entry name" value="MFS"/>
    <property type="match status" value="1"/>
</dbReference>
<sequence length="472" mass="51153">MDTPRSEKTHVEVSEDDKAGKYAEARSVAPSVYEKGVPVEEVDLPPDGGRGWLVVFGCIIFSAATVGWGYVLEKACEQRTSLPGSFRVLSCGVLTSHQVWGVTEEYFKEHVFPDASESVLSTLGSMSGMFMTLLSVIPGKLADRYGYKPFLAAGGFLWTLSMLLCVFATQLWHWFVIMGVIQGVANALVYPLIVALPAQWFLRYRALTTGMVVAGSSLGGAVSSLIFREMLTALGLKKSFAIYTALDGSLLLAAWFMISERRKPSERKQIIWVDRSFFSDPVFWSLGICFFFTVFGYLSPIFFLPTFAKQKLPHLSELLAALPVTMLNFSAAAGRTLIGFLADRIGPVNALWSVIMLSGLTQLLVWTFVSNYAGIMAFAIMYGFVCGCFLSLSPAVAAQLWGSGRLAGLSGLMLLFNLPGNSAGAPIGGAILNGSGGNWTAVSCYSGGLQILGAICLLYARLKRQPKVLAVY</sequence>